<proteinExistence type="predicted"/>
<organism evidence="2 3">
    <name type="scientific">Parascaris equorum</name>
    <name type="common">Equine roundworm</name>
    <dbReference type="NCBI Taxonomy" id="6256"/>
    <lineage>
        <taxon>Eukaryota</taxon>
        <taxon>Metazoa</taxon>
        <taxon>Ecdysozoa</taxon>
        <taxon>Nematoda</taxon>
        <taxon>Chromadorea</taxon>
        <taxon>Rhabditida</taxon>
        <taxon>Spirurina</taxon>
        <taxon>Ascaridomorpha</taxon>
        <taxon>Ascaridoidea</taxon>
        <taxon>Ascarididae</taxon>
        <taxon>Parascaris</taxon>
    </lineage>
</organism>
<dbReference type="Proteomes" id="UP000887564">
    <property type="component" value="Unplaced"/>
</dbReference>
<accession>A0A914R198</accession>
<dbReference type="Gene3D" id="3.20.20.140">
    <property type="entry name" value="Metal-dependent hydrolases"/>
    <property type="match status" value="1"/>
</dbReference>
<reference evidence="3" key="1">
    <citation type="submission" date="2022-11" db="UniProtKB">
        <authorList>
            <consortium name="WormBaseParasite"/>
        </authorList>
    </citation>
    <scope>IDENTIFICATION</scope>
</reference>
<sequence>MSRRVRFDSTVLRGDLSGKLLQFTNCRSLRGSRFTDDDVMVEDGRIVDAAVVFYDQRRLPDIQIDCMGHIIAPGFIDIQINGAYGIDFSSLSAEDFLEKLNFVALRLLETGVTSFCPTFITSSSDVYHMFLFRLIDATFRLKRTIYASVDNVVAHLLNLLKGAHPEQHVKSSLGDDPIRAINDMYGSLNNIAILMLIFLRNTNIVNETRGEGKEKKTG</sequence>
<keyword evidence="1" id="KW-0378">Hydrolase</keyword>
<keyword evidence="2" id="KW-1185">Reference proteome</keyword>
<dbReference type="GO" id="GO:0006046">
    <property type="term" value="P:N-acetylglucosamine catabolic process"/>
    <property type="evidence" value="ECO:0007669"/>
    <property type="project" value="TreeGrafter"/>
</dbReference>
<dbReference type="AlphaFoldDB" id="A0A914R198"/>
<evidence type="ECO:0000313" key="3">
    <source>
        <dbReference type="WBParaSite" id="PEQ_0000022201-mRNA-1"/>
    </source>
</evidence>
<evidence type="ECO:0000256" key="1">
    <source>
        <dbReference type="ARBA" id="ARBA00022801"/>
    </source>
</evidence>
<dbReference type="InterPro" id="IPR032466">
    <property type="entry name" value="Metal_Hydrolase"/>
</dbReference>
<dbReference type="InterPro" id="IPR011059">
    <property type="entry name" value="Metal-dep_hydrolase_composite"/>
</dbReference>
<evidence type="ECO:0000313" key="2">
    <source>
        <dbReference type="Proteomes" id="UP000887564"/>
    </source>
</evidence>
<dbReference type="Gene3D" id="2.30.40.10">
    <property type="entry name" value="Urease, subunit C, domain 1"/>
    <property type="match status" value="1"/>
</dbReference>
<protein>
    <submittedName>
        <fullName evidence="3">N-acetylglucosamine-6-phosphate deacetylase</fullName>
    </submittedName>
</protein>
<dbReference type="SUPFAM" id="SSF51556">
    <property type="entry name" value="Metallo-dependent hydrolases"/>
    <property type="match status" value="1"/>
</dbReference>
<dbReference type="WBParaSite" id="PEQ_0000022201-mRNA-1">
    <property type="protein sequence ID" value="PEQ_0000022201-mRNA-1"/>
    <property type="gene ID" value="PEQ_0000022201"/>
</dbReference>
<name>A0A914R198_PAREQ</name>
<dbReference type="SUPFAM" id="SSF51338">
    <property type="entry name" value="Composite domain of metallo-dependent hydrolases"/>
    <property type="match status" value="1"/>
</dbReference>
<dbReference type="PANTHER" id="PTHR11113:SF14">
    <property type="entry name" value="N-ACETYLGLUCOSAMINE-6-PHOSPHATE DEACETYLASE"/>
    <property type="match status" value="1"/>
</dbReference>
<dbReference type="PANTHER" id="PTHR11113">
    <property type="entry name" value="N-ACETYLGLUCOSAMINE-6-PHOSPHATE DEACETYLASE"/>
    <property type="match status" value="1"/>
</dbReference>
<dbReference type="GO" id="GO:0008448">
    <property type="term" value="F:N-acetylglucosamine-6-phosphate deacetylase activity"/>
    <property type="evidence" value="ECO:0007669"/>
    <property type="project" value="TreeGrafter"/>
</dbReference>